<dbReference type="Gene3D" id="2.30.29.30">
    <property type="entry name" value="Pleckstrin-homology domain (PH domain)/Phosphotyrosine-binding domain (PTB)"/>
    <property type="match status" value="1"/>
</dbReference>
<dbReference type="eggNOG" id="ENOG502QR6J">
    <property type="taxonomic scope" value="Eukaryota"/>
</dbReference>
<name>A0A087VZ79_ECHMU</name>
<feature type="domain" description="PID" evidence="4">
    <location>
        <begin position="10"/>
        <end position="129"/>
    </location>
</feature>
<feature type="region of interest" description="Disordered" evidence="3">
    <location>
        <begin position="504"/>
        <end position="559"/>
    </location>
</feature>
<dbReference type="SUPFAM" id="SSF55550">
    <property type="entry name" value="SH2 domain"/>
    <property type="match status" value="1"/>
</dbReference>
<dbReference type="SMART" id="SM00462">
    <property type="entry name" value="PTB"/>
    <property type="match status" value="1"/>
</dbReference>
<feature type="compositionally biased region" description="Low complexity" evidence="3">
    <location>
        <begin position="638"/>
        <end position="650"/>
    </location>
</feature>
<feature type="region of interest" description="Disordered" evidence="3">
    <location>
        <begin position="671"/>
        <end position="702"/>
    </location>
</feature>
<reference evidence="6" key="2">
    <citation type="submission" date="2015-11" db="EMBL/GenBank/DDBJ databases">
        <authorList>
            <person name="Zhang Y."/>
            <person name="Guo Z."/>
        </authorList>
    </citation>
    <scope>NUCLEOTIDE SEQUENCE</scope>
</reference>
<feature type="compositionally biased region" description="Basic and acidic residues" evidence="3">
    <location>
        <begin position="198"/>
        <end position="212"/>
    </location>
</feature>
<dbReference type="Pfam" id="PF00640">
    <property type="entry name" value="PID"/>
    <property type="match status" value="1"/>
</dbReference>
<reference evidence="6" key="1">
    <citation type="journal article" date="2013" name="Nature">
        <title>The genomes of four tapeworm species reveal adaptations to parasitism.</title>
        <authorList>
            <person name="Tsai I.J."/>
            <person name="Zarowiecki M."/>
            <person name="Holroyd N."/>
            <person name="Garciarrubio A."/>
            <person name="Sanchez-Flores A."/>
            <person name="Brooks K.L."/>
            <person name="Tracey A."/>
            <person name="Bobes R.J."/>
            <person name="Fragoso G."/>
            <person name="Sciutto E."/>
            <person name="Aslett M."/>
            <person name="Beasley H."/>
            <person name="Bennett H.M."/>
            <person name="Cai J."/>
            <person name="Camicia F."/>
            <person name="Clark R."/>
            <person name="Cucher M."/>
            <person name="De Silva N."/>
            <person name="Day T.A."/>
            <person name="Deplazes P."/>
            <person name="Estrada K."/>
            <person name="Fernandez C."/>
            <person name="Holland P.W."/>
            <person name="Hou J."/>
            <person name="Hu S."/>
            <person name="Huckvale T."/>
            <person name="Hung S.S."/>
            <person name="Kamenetzky L."/>
            <person name="Keane J.A."/>
            <person name="Kiss F."/>
            <person name="Koziol U."/>
            <person name="Lambert O."/>
            <person name="Liu K."/>
            <person name="Luo X."/>
            <person name="Luo Y."/>
            <person name="Macchiaroli N."/>
            <person name="Nichol S."/>
            <person name="Paps J."/>
            <person name="Parkinson J."/>
            <person name="Pouchkina-Stantcheva N."/>
            <person name="Riddiford N."/>
            <person name="Rosenzvit M."/>
            <person name="Salinas G."/>
            <person name="Wasmuth J.D."/>
            <person name="Zamanian M."/>
            <person name="Zheng Y."/>
            <person name="Cai X."/>
            <person name="Soberon X."/>
            <person name="Olson P.D."/>
            <person name="Laclette J.P."/>
            <person name="Brehm K."/>
            <person name="Berriman M."/>
            <person name="Garciarrubio A."/>
            <person name="Bobes R.J."/>
            <person name="Fragoso G."/>
            <person name="Sanchez-Flores A."/>
            <person name="Estrada K."/>
            <person name="Cevallos M.A."/>
            <person name="Morett E."/>
            <person name="Gonzalez V."/>
            <person name="Portillo T."/>
            <person name="Ochoa-Leyva A."/>
            <person name="Jose M.V."/>
            <person name="Sciutto E."/>
            <person name="Landa A."/>
            <person name="Jimenez L."/>
            <person name="Valdes V."/>
            <person name="Carrero J.C."/>
            <person name="Larralde C."/>
            <person name="Morales-Montor J."/>
            <person name="Limon-Lason J."/>
            <person name="Soberon X."/>
            <person name="Laclette J.P."/>
        </authorList>
    </citation>
    <scope>NUCLEOTIDE SEQUENCE [LARGE SCALE GENOMIC DNA]</scope>
</reference>
<feature type="region of interest" description="Disordered" evidence="3">
    <location>
        <begin position="439"/>
        <end position="476"/>
    </location>
</feature>
<keyword evidence="7" id="KW-1185">Reference proteome</keyword>
<dbReference type="Proteomes" id="UP000017246">
    <property type="component" value="Unassembled WGS sequence"/>
</dbReference>
<dbReference type="OMA" id="PRDIIQC"/>
<evidence type="ECO:0000259" key="5">
    <source>
        <dbReference type="PROSITE" id="PS50001"/>
    </source>
</evidence>
<dbReference type="InterPro" id="IPR006020">
    <property type="entry name" value="PTB/PI_dom"/>
</dbReference>
<evidence type="ECO:0000313" key="6">
    <source>
        <dbReference type="EMBL" id="CDI97458.1"/>
    </source>
</evidence>
<feature type="region of interest" description="Disordered" evidence="3">
    <location>
        <begin position="368"/>
        <end position="391"/>
    </location>
</feature>
<evidence type="ECO:0000256" key="1">
    <source>
        <dbReference type="ARBA" id="ARBA00022999"/>
    </source>
</evidence>
<sequence>MPPDIIFRPALYLGSMPFEADKLSRAAFVRNKLEVLQKFSFFKPVMLCISTSGVKVCDPDCKTVYMAHALRRISYATCDPYSSKFAFLAREANSETPCQYCHIFATETQYQAEELNAIIGDAFKLAYAKQRLPQQQQGSADIQLPALSSLHPVELLLPLAPEQTLEESATPPLQIPPPPPTSPPSPPLFSANSPPLTFHERGEGERQGEEPHCNGSPCRASSRLRRHWLQEAREDEGGNEAAVAGVIGQGNVTARQRAFSDPRAPCPLLLQHQQHNQHLQQNPLRRHPQPARHSVAFFDASFPASPKFSALHSPPPQTPSSPLPISPISIKDKYRAIFDLPLGDHSLTTIAASPVVALKTHLDSLANESKKPLTKQTPHHKKSESSFPSTGNAVVSRFRLRQSGGSGGGGGGKKRQLERPLSQIICQLDSALLLNNSPSFSVQPRSEERLSGVAPSNSHSNVTEEENNPESNDMMGIPRDIIQCLDDLENPPVPPLRVHSLRRGFGATSRHSSSETSPHKSGGRVPLQSLSESSGAEISDLETESPKDGGSANKREVEEDAEDLEFAILEAAAAAEVETEAEELAAVIATSQHAQKLADVCPVPPFNGPVTAWQSTTAEATGGGEMSGPCPLHAGLESSPSSLHNGSSGNQQSQPLATINGGCRGWLNCFRPTPTPSRQPHHQSGRWTGETPTPTATPTPTPTPAPLLPFQHPTPPWFQAYLPREVALELLTHEETGSFLVRDSVTQPGCWALSVRVPTNVNCVGITHYLIQHSKHGVKLKGLDKEWPSLEALITHLTVMPEMLPCPLRLPPAAHSGGVGSNHHQASNPTFTEEEEEEEGEGATGALGMVEKGYEEYQRLSDFSSMLADMQPASAVPHLFR</sequence>
<evidence type="ECO:0000256" key="3">
    <source>
        <dbReference type="SAM" id="MobiDB-lite"/>
    </source>
</evidence>
<gene>
    <name evidence="6" type="ORF">EmuJ_000123500</name>
</gene>
<protein>
    <submittedName>
        <fullName evidence="6">Tensin</fullName>
    </submittedName>
</protein>
<dbReference type="AlphaFoldDB" id="A0A087VZ79"/>
<dbReference type="PANTHER" id="PTHR15832:SF2">
    <property type="entry name" value="SH2 DOMAIN-CONTAINING PROTEIN"/>
    <property type="match status" value="1"/>
</dbReference>
<organism evidence="6 7">
    <name type="scientific">Echinococcus multilocularis</name>
    <name type="common">Fox tapeworm</name>
    <dbReference type="NCBI Taxonomy" id="6211"/>
    <lineage>
        <taxon>Eukaryota</taxon>
        <taxon>Metazoa</taxon>
        <taxon>Spiralia</taxon>
        <taxon>Lophotrochozoa</taxon>
        <taxon>Platyhelminthes</taxon>
        <taxon>Cestoda</taxon>
        <taxon>Eucestoda</taxon>
        <taxon>Cyclophyllidea</taxon>
        <taxon>Taeniidae</taxon>
        <taxon>Echinococcus</taxon>
    </lineage>
</organism>
<evidence type="ECO:0000259" key="4">
    <source>
        <dbReference type="PROSITE" id="PS01179"/>
    </source>
</evidence>
<evidence type="ECO:0000256" key="2">
    <source>
        <dbReference type="PROSITE-ProRule" id="PRU00191"/>
    </source>
</evidence>
<dbReference type="EMBL" id="LN902844">
    <property type="protein sequence ID" value="CDI97458.1"/>
    <property type="molecule type" value="Genomic_DNA"/>
</dbReference>
<dbReference type="OrthoDB" id="10013007at2759"/>
<feature type="compositionally biased region" description="Pro residues" evidence="3">
    <location>
        <begin position="173"/>
        <end position="187"/>
    </location>
</feature>
<feature type="domain" description="SH2" evidence="5">
    <location>
        <begin position="717"/>
        <end position="812"/>
    </location>
</feature>
<dbReference type="InterPro" id="IPR000980">
    <property type="entry name" value="SH2"/>
</dbReference>
<dbReference type="InterPro" id="IPR011993">
    <property type="entry name" value="PH-like_dom_sf"/>
</dbReference>
<feature type="region of interest" description="Disordered" evidence="3">
    <location>
        <begin position="166"/>
        <end position="220"/>
    </location>
</feature>
<dbReference type="PROSITE" id="PS01179">
    <property type="entry name" value="PID"/>
    <property type="match status" value="1"/>
</dbReference>
<dbReference type="Pfam" id="PF00017">
    <property type="entry name" value="SH2"/>
    <property type="match status" value="1"/>
</dbReference>
<dbReference type="PANTHER" id="PTHR15832">
    <property type="entry name" value="SHC (SRC HOMOLOGY DOMAIN C-TERMINAL) ADAPTOR HOMOLOG"/>
    <property type="match status" value="1"/>
</dbReference>
<evidence type="ECO:0000313" key="7">
    <source>
        <dbReference type="Proteomes" id="UP000017246"/>
    </source>
</evidence>
<accession>A0A087VZ79</accession>
<dbReference type="SMART" id="SM00252">
    <property type="entry name" value="SH2"/>
    <property type="match status" value="1"/>
</dbReference>
<feature type="compositionally biased region" description="Polar residues" evidence="3">
    <location>
        <begin position="822"/>
        <end position="831"/>
    </location>
</feature>
<dbReference type="PROSITE" id="PS50001">
    <property type="entry name" value="SH2"/>
    <property type="match status" value="1"/>
</dbReference>
<feature type="region of interest" description="Disordered" evidence="3">
    <location>
        <begin position="619"/>
        <end position="654"/>
    </location>
</feature>
<feature type="compositionally biased region" description="Acidic residues" evidence="3">
    <location>
        <begin position="832"/>
        <end position="841"/>
    </location>
</feature>
<keyword evidence="1 2" id="KW-0727">SH2 domain</keyword>
<feature type="region of interest" description="Disordered" evidence="3">
    <location>
        <begin position="815"/>
        <end position="848"/>
    </location>
</feature>
<dbReference type="SUPFAM" id="SSF50729">
    <property type="entry name" value="PH domain-like"/>
    <property type="match status" value="1"/>
</dbReference>
<dbReference type="InterPro" id="IPR036860">
    <property type="entry name" value="SH2_dom_sf"/>
</dbReference>
<dbReference type="Gene3D" id="3.30.505.10">
    <property type="entry name" value="SH2 domain"/>
    <property type="match status" value="1"/>
</dbReference>
<proteinExistence type="predicted"/>